<comment type="caution">
    <text evidence="1">The sequence shown here is derived from an EMBL/GenBank/DDBJ whole genome shotgun (WGS) entry which is preliminary data.</text>
</comment>
<sequence length="56" mass="6164">MSRNAWITGFTPQAELWNGRLAMIGFVSAIMIELFTHKGVLEFWGILSSGVVPPVS</sequence>
<dbReference type="Proteomes" id="UP000642094">
    <property type="component" value="Unassembled WGS sequence"/>
</dbReference>
<evidence type="ECO:0000313" key="2">
    <source>
        <dbReference type="Proteomes" id="UP000642094"/>
    </source>
</evidence>
<dbReference type="Gene3D" id="1.10.3460.10">
    <property type="entry name" value="Chlorophyll a/b binding protein domain"/>
    <property type="match status" value="1"/>
</dbReference>
<name>A0ABR8A242_9CYAN</name>
<protein>
    <submittedName>
        <fullName evidence="1">High light inducible protein</fullName>
    </submittedName>
</protein>
<keyword evidence="2" id="KW-1185">Reference proteome</keyword>
<evidence type="ECO:0000313" key="1">
    <source>
        <dbReference type="EMBL" id="MBD2190124.1"/>
    </source>
</evidence>
<gene>
    <name evidence="1" type="ORF">H6F41_18535</name>
</gene>
<proteinExistence type="predicted"/>
<dbReference type="RefSeq" id="WP_190404932.1">
    <property type="nucleotide sequence ID" value="NZ_JACJQB010000083.1"/>
</dbReference>
<dbReference type="EMBL" id="JACJQB010000083">
    <property type="protein sequence ID" value="MBD2190124.1"/>
    <property type="molecule type" value="Genomic_DNA"/>
</dbReference>
<accession>A0ABR8A242</accession>
<reference evidence="1 2" key="1">
    <citation type="journal article" date="2020" name="ISME J.">
        <title>Comparative genomics reveals insights into cyanobacterial evolution and habitat adaptation.</title>
        <authorList>
            <person name="Chen M.Y."/>
            <person name="Teng W.K."/>
            <person name="Zhao L."/>
            <person name="Hu C.X."/>
            <person name="Zhou Y.K."/>
            <person name="Han B.P."/>
            <person name="Song L.R."/>
            <person name="Shu W.S."/>
        </authorList>
    </citation>
    <scope>NUCLEOTIDE SEQUENCE [LARGE SCALE GENOMIC DNA]</scope>
    <source>
        <strain evidence="1 2">FACHB-723</strain>
    </source>
</reference>
<organism evidence="1 2">
    <name type="scientific">Pseudanabaena mucicola FACHB-723</name>
    <dbReference type="NCBI Taxonomy" id="2692860"/>
    <lineage>
        <taxon>Bacteria</taxon>
        <taxon>Bacillati</taxon>
        <taxon>Cyanobacteriota</taxon>
        <taxon>Cyanophyceae</taxon>
        <taxon>Pseudanabaenales</taxon>
        <taxon>Pseudanabaenaceae</taxon>
        <taxon>Pseudanabaena</taxon>
    </lineage>
</organism>
<dbReference type="SUPFAM" id="SSF103511">
    <property type="entry name" value="Chlorophyll a-b binding protein"/>
    <property type="match status" value="1"/>
</dbReference>